<organism evidence="2">
    <name type="scientific">uncultured Nocardioidaceae bacterium</name>
    <dbReference type="NCBI Taxonomy" id="253824"/>
    <lineage>
        <taxon>Bacteria</taxon>
        <taxon>Bacillati</taxon>
        <taxon>Actinomycetota</taxon>
        <taxon>Actinomycetes</taxon>
        <taxon>Propionibacteriales</taxon>
        <taxon>Nocardioidaceae</taxon>
        <taxon>environmental samples</taxon>
    </lineage>
</organism>
<protein>
    <submittedName>
        <fullName evidence="2">Uncharacterized protein</fullName>
    </submittedName>
</protein>
<reference evidence="2" key="1">
    <citation type="submission" date="2020-02" db="EMBL/GenBank/DDBJ databases">
        <authorList>
            <person name="Meier V. D."/>
        </authorList>
    </citation>
    <scope>NUCLEOTIDE SEQUENCE</scope>
    <source>
        <strain evidence="2">AVDCRST_MAG36</strain>
    </source>
</reference>
<feature type="non-terminal residue" evidence="2">
    <location>
        <position position="38"/>
    </location>
</feature>
<accession>A0A6J4M1F4</accession>
<dbReference type="AlphaFoldDB" id="A0A6J4M1F4"/>
<feature type="region of interest" description="Disordered" evidence="1">
    <location>
        <begin position="1"/>
        <end position="38"/>
    </location>
</feature>
<evidence type="ECO:0000256" key="1">
    <source>
        <dbReference type="SAM" id="MobiDB-lite"/>
    </source>
</evidence>
<evidence type="ECO:0000313" key="2">
    <source>
        <dbReference type="EMBL" id="CAA9347486.1"/>
    </source>
</evidence>
<dbReference type="EMBL" id="CADCUH010000116">
    <property type="protein sequence ID" value="CAA9347486.1"/>
    <property type="molecule type" value="Genomic_DNA"/>
</dbReference>
<proteinExistence type="predicted"/>
<name>A0A6J4M1F4_9ACTN</name>
<feature type="non-terminal residue" evidence="2">
    <location>
        <position position="1"/>
    </location>
</feature>
<sequence length="38" mass="3969">AVLPCRPVGRSPGRQPLPGDGCSSRRGRGRHTGPDLAM</sequence>
<gene>
    <name evidence="2" type="ORF">AVDCRST_MAG36-1733</name>
</gene>